<keyword evidence="1" id="KW-0732">Signal</keyword>
<dbReference type="InterPro" id="IPR011643">
    <property type="entry name" value="HCR1"/>
</dbReference>
<dbReference type="EMBL" id="HBIO01008418">
    <property type="protein sequence ID" value="CAE0461591.1"/>
    <property type="molecule type" value="Transcribed_RNA"/>
</dbReference>
<protein>
    <submittedName>
        <fullName evidence="2">Uncharacterized protein</fullName>
    </submittedName>
</protein>
<feature type="chain" id="PRO_5031493628" evidence="1">
    <location>
        <begin position="22"/>
        <end position="767"/>
    </location>
</feature>
<name>A0A7S3Q0M2_9STRA</name>
<evidence type="ECO:0000313" key="2">
    <source>
        <dbReference type="EMBL" id="CAE0461591.1"/>
    </source>
</evidence>
<reference evidence="2" key="1">
    <citation type="submission" date="2021-01" db="EMBL/GenBank/DDBJ databases">
        <authorList>
            <person name="Corre E."/>
            <person name="Pelletier E."/>
            <person name="Niang G."/>
            <person name="Scheremetjew M."/>
            <person name="Finn R."/>
            <person name="Kale V."/>
            <person name="Holt S."/>
            <person name="Cochrane G."/>
            <person name="Meng A."/>
            <person name="Brown T."/>
            <person name="Cohen L."/>
        </authorList>
    </citation>
    <scope>NUCLEOTIDE SEQUENCE</scope>
    <source>
        <strain evidence="2">MM31A-1</strain>
    </source>
</reference>
<gene>
    <name evidence="2" type="ORF">CDEB00056_LOCUS6432</name>
</gene>
<dbReference type="AlphaFoldDB" id="A0A7S3Q0M2"/>
<dbReference type="Pfam" id="PF07692">
    <property type="entry name" value="Fea1"/>
    <property type="match status" value="1"/>
</dbReference>
<feature type="signal peptide" evidence="1">
    <location>
        <begin position="1"/>
        <end position="21"/>
    </location>
</feature>
<evidence type="ECO:0000256" key="1">
    <source>
        <dbReference type="SAM" id="SignalP"/>
    </source>
</evidence>
<sequence>MRKRSPLSLILSLGLLGKCHGEGTNLVGTTITRSDIYDHAAITMDLRDMTNYCDQGDLDRARDIYLNGKNAKFSLYSLADKYDHLDDDITFAFQMYGLTEGDVNNGLASNERLFASKYVEMLFNDDECILAVEASRALILWMHTVHRTWKIVQDCRKHGDPYYDNDYAGVANMLEKSDEMIAYWVGAIQGTDMAGLNGHSLFSDANKMAEEFSTETHTKNGAFVNWNIIYAYEELSGVLSSETACNANTNTIAALWPIAIQTVNQMMIPHFQHIVKAIVEEDAARIGIYARIIVPQVSQCRPSDYRFLKEHLLDFGKKQGKGTGSYDPSKKYDLLNTLKNTYSCFGILCEDVGFPSSNDSALACDYYDEDIIPTLARFPATSEVDEHSKIDLDIRQIQILTQFESAEVWAAAKYIYMHGKNSLIKDYYKDDDDVGLNTFRSLHSFANSGSRTRSTLFYKEFTEYFDEPNYADVKILEAFDNEGRYGNNGSTDQKETKLARSGLIRTALTSQVMYMMVLAKLNEAVEKCGNGAPNSPRGPDFAWDTAAAYIIGSLEGEGIGGSDHFFDGTLLWGLANERSIEFDRLNGDYYAKSNAEVETLLLSGKGQIISRNCVRLGDTAERIAHMLLVPIIQGLIKYAIGLQFETVADKWSDADMAIGETYANAIIPVFLKYDKTAAETVKRNMVQDSGVSFGELVPDGPQTVADAYLRVANDFGVGCQYIGKKLEVDACLKYVPSTATSTAARTNSSQLMMIGGGLICLISSLIL</sequence>
<organism evidence="2">
    <name type="scientific">Chaetoceros debilis</name>
    <dbReference type="NCBI Taxonomy" id="122233"/>
    <lineage>
        <taxon>Eukaryota</taxon>
        <taxon>Sar</taxon>
        <taxon>Stramenopiles</taxon>
        <taxon>Ochrophyta</taxon>
        <taxon>Bacillariophyta</taxon>
        <taxon>Coscinodiscophyceae</taxon>
        <taxon>Chaetocerotophycidae</taxon>
        <taxon>Chaetocerotales</taxon>
        <taxon>Chaetocerotaceae</taxon>
        <taxon>Chaetoceros</taxon>
    </lineage>
</organism>
<accession>A0A7S3Q0M2</accession>
<proteinExistence type="predicted"/>